<evidence type="ECO:0000259" key="10">
    <source>
        <dbReference type="Pfam" id="PF08501"/>
    </source>
</evidence>
<dbReference type="STRING" id="555088.DealDRAFT_0860"/>
<feature type="active site" description="Proton acceptor" evidence="8">
    <location>
        <position position="71"/>
    </location>
</feature>
<evidence type="ECO:0000256" key="2">
    <source>
        <dbReference type="ARBA" id="ARBA00012962"/>
    </source>
</evidence>
<dbReference type="NCBIfam" id="TIGR00507">
    <property type="entry name" value="aroE"/>
    <property type="match status" value="1"/>
</dbReference>
<sequence length="277" mass="29886">MKISGRTKITGIFGDPVEHSLSPAMHNAAFAHLDLDYVYVPFHVNTDDIKRAVGSIKALNITGVNVTVPHKQDVIPFLDEIDKTASRCSAVNTIVNKDGILTGYNTDGTGFIDSLKEYGFNPKDKEVVIIGAGGSARAICAALLENKVSQITIINRSLENAEQLAESLGQAHTFSVIPLISNYSPSIYSADLVVNTLSIPFKQEDGDWLVDLSSAAGALFYDLRYGKMPSDFLTYAKELKSPGLDGLGMLLHQGARAFELFTGTKAPTDIMKKATST</sequence>
<keyword evidence="4 8" id="KW-0521">NADP</keyword>
<dbReference type="GO" id="GO:0050661">
    <property type="term" value="F:NADP binding"/>
    <property type="evidence" value="ECO:0007669"/>
    <property type="project" value="InterPro"/>
</dbReference>
<evidence type="ECO:0000313" key="13">
    <source>
        <dbReference type="Proteomes" id="UP000006443"/>
    </source>
</evidence>
<evidence type="ECO:0000259" key="11">
    <source>
        <dbReference type="Pfam" id="PF18317"/>
    </source>
</evidence>
<feature type="binding site" evidence="8">
    <location>
        <position position="225"/>
    </location>
    <ligand>
        <name>shikimate</name>
        <dbReference type="ChEBI" id="CHEBI:36208"/>
    </ligand>
</feature>
<feature type="binding site" evidence="8">
    <location>
        <begin position="20"/>
        <end position="22"/>
    </location>
    <ligand>
        <name>shikimate</name>
        <dbReference type="ChEBI" id="CHEBI:36208"/>
    </ligand>
</feature>
<feature type="domain" description="SDH C-terminal" evidence="11">
    <location>
        <begin position="246"/>
        <end position="274"/>
    </location>
</feature>
<name>C0GEF1_DETAL</name>
<dbReference type="EMBL" id="ACJM01000003">
    <property type="protein sequence ID" value="EEG78445.1"/>
    <property type="molecule type" value="Genomic_DNA"/>
</dbReference>
<dbReference type="AlphaFoldDB" id="C0GEF1"/>
<dbReference type="GO" id="GO:0008652">
    <property type="term" value="P:amino acid biosynthetic process"/>
    <property type="evidence" value="ECO:0007669"/>
    <property type="project" value="UniProtKB-KW"/>
</dbReference>
<feature type="binding site" evidence="8">
    <location>
        <position position="67"/>
    </location>
    <ligand>
        <name>shikimate</name>
        <dbReference type="ChEBI" id="CHEBI:36208"/>
    </ligand>
</feature>
<dbReference type="InterPro" id="IPR013708">
    <property type="entry name" value="Shikimate_DH-bd_N"/>
</dbReference>
<evidence type="ECO:0000259" key="9">
    <source>
        <dbReference type="Pfam" id="PF01488"/>
    </source>
</evidence>
<dbReference type="Pfam" id="PF01488">
    <property type="entry name" value="Shikimate_DH"/>
    <property type="match status" value="1"/>
</dbReference>
<accession>C0GEF1</accession>
<dbReference type="EC" id="1.1.1.25" evidence="2 8"/>
<comment type="catalytic activity">
    <reaction evidence="7 8">
        <text>shikimate + NADP(+) = 3-dehydroshikimate + NADPH + H(+)</text>
        <dbReference type="Rhea" id="RHEA:17737"/>
        <dbReference type="ChEBI" id="CHEBI:15378"/>
        <dbReference type="ChEBI" id="CHEBI:16630"/>
        <dbReference type="ChEBI" id="CHEBI:36208"/>
        <dbReference type="ChEBI" id="CHEBI:57783"/>
        <dbReference type="ChEBI" id="CHEBI:58349"/>
        <dbReference type="EC" id="1.1.1.25"/>
    </reaction>
</comment>
<keyword evidence="5 8" id="KW-0560">Oxidoreductase</keyword>
<dbReference type="Pfam" id="PF18317">
    <property type="entry name" value="SDH_C"/>
    <property type="match status" value="1"/>
</dbReference>
<dbReference type="SUPFAM" id="SSF53223">
    <property type="entry name" value="Aminoacid dehydrogenase-like, N-terminal domain"/>
    <property type="match status" value="1"/>
</dbReference>
<evidence type="ECO:0000256" key="6">
    <source>
        <dbReference type="ARBA" id="ARBA00023141"/>
    </source>
</evidence>
<dbReference type="InterPro" id="IPR006151">
    <property type="entry name" value="Shikm_DH/Glu-tRNA_Rdtase"/>
</dbReference>
<comment type="similarity">
    <text evidence="8">Belongs to the shikimate dehydrogenase family.</text>
</comment>
<organism evidence="12 13">
    <name type="scientific">Dethiobacter alkaliphilus AHT 1</name>
    <dbReference type="NCBI Taxonomy" id="555088"/>
    <lineage>
        <taxon>Bacteria</taxon>
        <taxon>Bacillati</taxon>
        <taxon>Bacillota</taxon>
        <taxon>Dethiobacteria</taxon>
        <taxon>Dethiobacterales</taxon>
        <taxon>Dethiobacteraceae</taxon>
        <taxon>Dethiobacter</taxon>
    </lineage>
</organism>
<proteinExistence type="inferred from homology"/>
<comment type="caution">
    <text evidence="8">Lacks conserved residue(s) required for the propagation of feature annotation.</text>
</comment>
<keyword evidence="3 8" id="KW-0028">Amino-acid biosynthesis</keyword>
<keyword evidence="6 8" id="KW-0057">Aromatic amino acid biosynthesis</keyword>
<dbReference type="Gene3D" id="3.40.50.720">
    <property type="entry name" value="NAD(P)-binding Rossmann-like Domain"/>
    <property type="match status" value="1"/>
</dbReference>
<comment type="caution">
    <text evidence="12">The sequence shown here is derived from an EMBL/GenBank/DDBJ whole genome shotgun (WGS) entry which is preliminary data.</text>
</comment>
<feature type="binding site" evidence="8">
    <location>
        <position position="246"/>
    </location>
    <ligand>
        <name>NADP(+)</name>
        <dbReference type="ChEBI" id="CHEBI:58349"/>
    </ligand>
</feature>
<evidence type="ECO:0000256" key="8">
    <source>
        <dbReference type="HAMAP-Rule" id="MF_00222"/>
    </source>
</evidence>
<evidence type="ECO:0000313" key="12">
    <source>
        <dbReference type="EMBL" id="EEG78445.1"/>
    </source>
</evidence>
<feature type="binding site" evidence="8">
    <location>
        <position position="107"/>
    </location>
    <ligand>
        <name>shikimate</name>
        <dbReference type="ChEBI" id="CHEBI:36208"/>
    </ligand>
</feature>
<dbReference type="GO" id="GO:0004764">
    <property type="term" value="F:shikimate 3-dehydrogenase (NADP+) activity"/>
    <property type="evidence" value="ECO:0007669"/>
    <property type="project" value="UniProtKB-UniRule"/>
</dbReference>
<dbReference type="RefSeq" id="WP_008515200.1">
    <property type="nucleotide sequence ID" value="NZ_ACJM01000003.1"/>
</dbReference>
<dbReference type="GO" id="GO:0019632">
    <property type="term" value="P:shikimate metabolic process"/>
    <property type="evidence" value="ECO:0007669"/>
    <property type="project" value="InterPro"/>
</dbReference>
<feature type="domain" description="Shikimate dehydrogenase substrate binding N-terminal" evidence="10">
    <location>
        <begin position="12"/>
        <end position="94"/>
    </location>
</feature>
<dbReference type="HAMAP" id="MF_00222">
    <property type="entry name" value="Shikimate_DH_AroE"/>
    <property type="match status" value="1"/>
</dbReference>
<evidence type="ECO:0000256" key="5">
    <source>
        <dbReference type="ARBA" id="ARBA00023002"/>
    </source>
</evidence>
<evidence type="ECO:0000256" key="3">
    <source>
        <dbReference type="ARBA" id="ARBA00022605"/>
    </source>
</evidence>
<dbReference type="InterPro" id="IPR011342">
    <property type="entry name" value="Shikimate_DH"/>
</dbReference>
<dbReference type="GO" id="GO:0005829">
    <property type="term" value="C:cytosol"/>
    <property type="evidence" value="ECO:0007669"/>
    <property type="project" value="TreeGrafter"/>
</dbReference>
<feature type="binding site" evidence="8">
    <location>
        <position position="223"/>
    </location>
    <ligand>
        <name>NADP(+)</name>
        <dbReference type="ChEBI" id="CHEBI:58349"/>
    </ligand>
</feature>
<dbReference type="eggNOG" id="COG0169">
    <property type="taxonomic scope" value="Bacteria"/>
</dbReference>
<keyword evidence="13" id="KW-1185">Reference proteome</keyword>
<dbReference type="InterPro" id="IPR022893">
    <property type="entry name" value="Shikimate_DH_fam"/>
</dbReference>
<dbReference type="Proteomes" id="UP000006443">
    <property type="component" value="Unassembled WGS sequence"/>
</dbReference>
<dbReference type="PANTHER" id="PTHR21089">
    <property type="entry name" value="SHIKIMATE DEHYDROGENASE"/>
    <property type="match status" value="1"/>
</dbReference>
<dbReference type="Pfam" id="PF08501">
    <property type="entry name" value="Shikimate_dh_N"/>
    <property type="match status" value="1"/>
</dbReference>
<dbReference type="CDD" id="cd01065">
    <property type="entry name" value="NAD_bind_Shikimate_DH"/>
    <property type="match status" value="1"/>
</dbReference>
<dbReference type="GO" id="GO:0009073">
    <property type="term" value="P:aromatic amino acid family biosynthetic process"/>
    <property type="evidence" value="ECO:0007669"/>
    <property type="project" value="UniProtKB-KW"/>
</dbReference>
<comment type="pathway">
    <text evidence="1 8">Metabolic intermediate biosynthesis; chorismate biosynthesis; chorismate from D-erythrose 4-phosphate and phosphoenolpyruvate: step 4/7.</text>
</comment>
<comment type="function">
    <text evidence="8">Involved in the biosynthesis of the chorismate, which leads to the biosynthesis of aromatic amino acids. Catalyzes the reversible NADPH linked reduction of 3-dehydroshikimate (DHSA) to yield shikimate (SA).</text>
</comment>
<feature type="binding site" evidence="8">
    <location>
        <begin position="131"/>
        <end position="135"/>
    </location>
    <ligand>
        <name>NADP(+)</name>
        <dbReference type="ChEBI" id="CHEBI:58349"/>
    </ligand>
</feature>
<feature type="binding site" evidence="8">
    <location>
        <position position="92"/>
    </location>
    <ligand>
        <name>shikimate</name>
        <dbReference type="ChEBI" id="CHEBI:36208"/>
    </ligand>
</feature>
<evidence type="ECO:0000256" key="7">
    <source>
        <dbReference type="ARBA" id="ARBA00049442"/>
    </source>
</evidence>
<dbReference type="UniPathway" id="UPA00053">
    <property type="reaction ID" value="UER00087"/>
</dbReference>
<dbReference type="GO" id="GO:0009423">
    <property type="term" value="P:chorismate biosynthetic process"/>
    <property type="evidence" value="ECO:0007669"/>
    <property type="project" value="UniProtKB-UniRule"/>
</dbReference>
<feature type="domain" description="Quinate/shikimate 5-dehydrogenase/glutamyl-tRNA reductase" evidence="9">
    <location>
        <begin position="122"/>
        <end position="195"/>
    </location>
</feature>
<evidence type="ECO:0000256" key="4">
    <source>
        <dbReference type="ARBA" id="ARBA00022857"/>
    </source>
</evidence>
<comment type="subunit">
    <text evidence="8">Homodimer.</text>
</comment>
<gene>
    <name evidence="8" type="primary">aroE</name>
    <name evidence="12" type="ORF">DealDRAFT_0860</name>
</gene>
<protein>
    <recommendedName>
        <fullName evidence="2 8">Shikimate dehydrogenase (NADP(+))</fullName>
        <shortName evidence="8">SDH</shortName>
        <ecNumber evidence="2 8">1.1.1.25</ecNumber>
    </recommendedName>
</protein>
<evidence type="ECO:0000256" key="1">
    <source>
        <dbReference type="ARBA" id="ARBA00004871"/>
    </source>
</evidence>
<feature type="binding site" evidence="8">
    <location>
        <position position="253"/>
    </location>
    <ligand>
        <name>shikimate</name>
        <dbReference type="ChEBI" id="CHEBI:36208"/>
    </ligand>
</feature>
<dbReference type="Gene3D" id="3.40.50.10860">
    <property type="entry name" value="Leucine Dehydrogenase, chain A, domain 1"/>
    <property type="match status" value="1"/>
</dbReference>
<reference evidence="12 13" key="1">
    <citation type="submission" date="2009-02" db="EMBL/GenBank/DDBJ databases">
        <title>Sequencing of the draft genome and assembly of Dethiobacter alkaliphilus AHT 1.</title>
        <authorList>
            <consortium name="US DOE Joint Genome Institute (JGI-PGF)"/>
            <person name="Lucas S."/>
            <person name="Copeland A."/>
            <person name="Lapidus A."/>
            <person name="Glavina del Rio T."/>
            <person name="Dalin E."/>
            <person name="Tice H."/>
            <person name="Bruce D."/>
            <person name="Goodwin L."/>
            <person name="Pitluck S."/>
            <person name="Larimer F."/>
            <person name="Land M.L."/>
            <person name="Hauser L."/>
            <person name="Muyzer G."/>
        </authorList>
    </citation>
    <scope>NUCLEOTIDE SEQUENCE [LARGE SCALE GENOMIC DNA]</scope>
    <source>
        <strain evidence="12 13">AHT 1</strain>
    </source>
</reference>
<dbReference type="InterPro" id="IPR036291">
    <property type="entry name" value="NAD(P)-bd_dom_sf"/>
</dbReference>
<dbReference type="InterPro" id="IPR046346">
    <property type="entry name" value="Aminoacid_DH-like_N_sf"/>
</dbReference>
<dbReference type="SUPFAM" id="SSF51735">
    <property type="entry name" value="NAD(P)-binding Rossmann-fold domains"/>
    <property type="match status" value="1"/>
</dbReference>
<dbReference type="PANTHER" id="PTHR21089:SF1">
    <property type="entry name" value="BIFUNCTIONAL 3-DEHYDROQUINATE DEHYDRATASE_SHIKIMATE DEHYDROGENASE, CHLOROPLASTIC"/>
    <property type="match status" value="1"/>
</dbReference>
<dbReference type="InterPro" id="IPR041121">
    <property type="entry name" value="SDH_C"/>
</dbReference>